<reference evidence="1" key="2">
    <citation type="submission" date="2017-11" db="EMBL/GenBank/DDBJ databases">
        <title>Coralsnake Venomics: Analyses of Venom Gland Transcriptomes and Proteomes of Six Brazilian Taxa.</title>
        <authorList>
            <person name="Aird S.D."/>
            <person name="Jorge da Silva N."/>
            <person name="Qiu L."/>
            <person name="Villar-Briones A."/>
            <person name="Aparecida-Saddi V."/>
            <person name="Campos-Telles M.P."/>
            <person name="Grau M."/>
            <person name="Mikheyev A.S."/>
        </authorList>
    </citation>
    <scope>NUCLEOTIDE SEQUENCE</scope>
    <source>
        <tissue evidence="1">Venom_gland</tissue>
    </source>
</reference>
<reference evidence="1" key="1">
    <citation type="submission" date="2017-07" db="EMBL/GenBank/DDBJ databases">
        <authorList>
            <person name="Mikheyev A."/>
            <person name="Grau M."/>
        </authorList>
    </citation>
    <scope>NUCLEOTIDE SEQUENCE</scope>
    <source>
        <tissue evidence="1">Venom_gland</tissue>
    </source>
</reference>
<name>A0A2D4HWC9_MICLE</name>
<accession>A0A2D4HWC9</accession>
<sequence length="100" mass="11306">MIPANKYISQEVYISCTKNTAVDYTAIHVLPENLCPFIATGNTDAMNITPNLLPLPDVLSLHECSGAMDGYYRRKELGHKPHNQLNNHMHMCMKSLYKLT</sequence>
<protein>
    <submittedName>
        <fullName evidence="1">Uncharacterized protein</fullName>
    </submittedName>
</protein>
<organism evidence="1">
    <name type="scientific">Micrurus lemniscatus lemniscatus</name>
    <dbReference type="NCBI Taxonomy" id="129467"/>
    <lineage>
        <taxon>Eukaryota</taxon>
        <taxon>Metazoa</taxon>
        <taxon>Chordata</taxon>
        <taxon>Craniata</taxon>
        <taxon>Vertebrata</taxon>
        <taxon>Euteleostomi</taxon>
        <taxon>Lepidosauria</taxon>
        <taxon>Squamata</taxon>
        <taxon>Bifurcata</taxon>
        <taxon>Unidentata</taxon>
        <taxon>Episquamata</taxon>
        <taxon>Toxicofera</taxon>
        <taxon>Serpentes</taxon>
        <taxon>Colubroidea</taxon>
        <taxon>Elapidae</taxon>
        <taxon>Elapinae</taxon>
        <taxon>Micrurus</taxon>
    </lineage>
</organism>
<dbReference type="AlphaFoldDB" id="A0A2D4HWC9"/>
<proteinExistence type="predicted"/>
<dbReference type="EMBL" id="IACK01060188">
    <property type="protein sequence ID" value="LAA76284.1"/>
    <property type="molecule type" value="Transcribed_RNA"/>
</dbReference>
<evidence type="ECO:0000313" key="1">
    <source>
        <dbReference type="EMBL" id="LAA76284.1"/>
    </source>
</evidence>